<feature type="compositionally biased region" description="Low complexity" evidence="9">
    <location>
        <begin position="33"/>
        <end position="49"/>
    </location>
</feature>
<comment type="catalytic activity">
    <reaction evidence="6">
        <text>a 1,2-diacyl-sn-glycero-3-phosphocholine + H2O = a 1-acyl-sn-glycero-3-phosphocholine + a fatty acid + H(+)</text>
        <dbReference type="Rhea" id="RHEA:15801"/>
        <dbReference type="ChEBI" id="CHEBI:15377"/>
        <dbReference type="ChEBI" id="CHEBI:15378"/>
        <dbReference type="ChEBI" id="CHEBI:28868"/>
        <dbReference type="ChEBI" id="CHEBI:57643"/>
        <dbReference type="ChEBI" id="CHEBI:58168"/>
        <dbReference type="EC" id="3.1.1.4"/>
    </reaction>
    <physiologicalReaction direction="left-to-right" evidence="6">
        <dbReference type="Rhea" id="RHEA:15802"/>
    </physiologicalReaction>
</comment>
<feature type="active site" description="Nucleophile" evidence="8">
    <location>
        <position position="801"/>
    </location>
</feature>
<keyword evidence="8" id="KW-0442">Lipid degradation</keyword>
<feature type="domain" description="PNPLA" evidence="10">
    <location>
        <begin position="763"/>
        <end position="943"/>
    </location>
</feature>
<name>A0A2G5TUT4_9PELO</name>
<feature type="active site" description="Proton acceptor" evidence="8">
    <location>
        <position position="930"/>
    </location>
</feature>
<proteinExistence type="predicted"/>
<feature type="region of interest" description="Disordered" evidence="9">
    <location>
        <begin position="184"/>
        <end position="230"/>
    </location>
</feature>
<keyword evidence="3 8" id="KW-0378">Hydrolase</keyword>
<dbReference type="PROSITE" id="PS50297">
    <property type="entry name" value="ANK_REP_REGION"/>
    <property type="match status" value="2"/>
</dbReference>
<sequence length="1092" mass="123017">MAFTGLNWEHVKTTFWEANKMLDSMVTMIAGSSGSRESSAESRSSGSSSDGALVAGPNGKLVMLKRKSTDEDEEDGSGMSKKPCLESDSASESSEAEEAKGSIRFLSSLTNVIMRPAQKATPTYSGADEWVPKEMEEIAEFPSEYIDKYKKVHPNAEAPKKFMLVNGEFAVVASVEKLTEEQALRAQENNSPRQHKHQDSREERLTKNELTDNEDQKKKKEREAKEEEDTKKGEKVLYHLAITLFNENKEKYVMSLFRSHKLADVVALCERCRENPELFRVFPKSKKHHHLEGVPLEDVHHQHSFFYTSFFDFSSKHDEDLEDVVFVTSTEKYVNIKEYLHLIFMELRDNMTWKSVHISSKIGLLEFFENMRPHKLQKYLNLIVQPEGLSPLMIAIQNDQQETVRWMVEHGADLDTITSDGQNVLHMAATISNGEILKFLWDTNKCEAMINKTDVNGSTPAYSAFSSACITNWQMLRGHGGALQSNESTTNATPFIGAMKRGKLDEASLKKMLEQKADGLLEVESTTGNSVIHFASNKKCLILLMEKFRDQTDPEARNKFQQTPLHTFVINGELGLVMTLCAYGVDKDAQDVNGNTPLHCAVTLGFTEIARMLLCLGAKPDLKNRFKESPRHIAARLTDKEAKMDIVRALIICGAPACDDGFVGCAFGCMHNRGLTSCKTQLGSSSSDEQSMEERVKDIHVSENAASAPYEFVLDPDTQLVEEAYAERSETRAYPHEEALKRVKNKLKELIEKKKTSNVINVLGLDGGGIRGLVTVQMLICLESYLDRPLIDYFDWIGATSTGCYIMSTLMTGGSLRHAQQYYLMFKDQLFDSWTRPYDTKTLETFIKRSFGADRLMGDIKYPRFFCTTVRADTFPVQLDLARNYRLPISDKENKDLGFTDPMELSMWRAVRRSSAAPTYFSASEGKFIDGGMISNNPVLDLMSEICFWNTTCQKQGLIDKIVDVGCVLSVGTGITPICPVDPSVFEMNDWLGMLRGIKNLSLVVIDQATATEGAPITRSRSWCHSLGIPYYRLNAPIFKDVILDTNDDYDLAKIMWDSVVYSHTHKKDFQELAELLKTVGTVDERKELLKI</sequence>
<feature type="short sequence motif" description="GXGXXG" evidence="8">
    <location>
        <begin position="767"/>
        <end position="772"/>
    </location>
</feature>
<evidence type="ECO:0000313" key="11">
    <source>
        <dbReference type="EMBL" id="PIC30851.1"/>
    </source>
</evidence>
<evidence type="ECO:0000259" key="10">
    <source>
        <dbReference type="PROSITE" id="PS51635"/>
    </source>
</evidence>
<comment type="caution">
    <text evidence="8">Lacks conserved residue(s) required for the propagation of feature annotation.</text>
</comment>
<evidence type="ECO:0000256" key="9">
    <source>
        <dbReference type="SAM" id="MobiDB-lite"/>
    </source>
</evidence>
<dbReference type="Gene3D" id="3.40.1090.10">
    <property type="entry name" value="Cytosolic phospholipase A2 catalytic domain"/>
    <property type="match status" value="1"/>
</dbReference>
<feature type="repeat" description="ANK" evidence="7">
    <location>
        <begin position="593"/>
        <end position="625"/>
    </location>
</feature>
<evidence type="ECO:0000256" key="7">
    <source>
        <dbReference type="PROSITE-ProRule" id="PRU00023"/>
    </source>
</evidence>
<dbReference type="EMBL" id="PDUG01000005">
    <property type="protein sequence ID" value="PIC30851.1"/>
    <property type="molecule type" value="Genomic_DNA"/>
</dbReference>
<dbReference type="CDD" id="cd07212">
    <property type="entry name" value="Pat_PNPLA9"/>
    <property type="match status" value="1"/>
</dbReference>
<keyword evidence="5 8" id="KW-0443">Lipid metabolism</keyword>
<keyword evidence="4 7" id="KW-0040">ANK repeat</keyword>
<dbReference type="InterPro" id="IPR002641">
    <property type="entry name" value="PNPLA_dom"/>
</dbReference>
<keyword evidence="2" id="KW-0677">Repeat</keyword>
<feature type="region of interest" description="Disordered" evidence="9">
    <location>
        <begin position="33"/>
        <end position="100"/>
    </location>
</feature>
<dbReference type="GO" id="GO:0016042">
    <property type="term" value="P:lipid catabolic process"/>
    <property type="evidence" value="ECO:0007669"/>
    <property type="project" value="UniProtKB-UniRule"/>
</dbReference>
<comment type="caution">
    <text evidence="11">The sequence shown here is derived from an EMBL/GenBank/DDBJ whole genome shotgun (WGS) entry which is preliminary data.</text>
</comment>
<dbReference type="GO" id="GO:0052816">
    <property type="term" value="F:long-chain fatty acyl-CoA hydrolase activity"/>
    <property type="evidence" value="ECO:0007669"/>
    <property type="project" value="TreeGrafter"/>
</dbReference>
<organism evidence="11 12">
    <name type="scientific">Caenorhabditis nigoni</name>
    <dbReference type="NCBI Taxonomy" id="1611254"/>
    <lineage>
        <taxon>Eukaryota</taxon>
        <taxon>Metazoa</taxon>
        <taxon>Ecdysozoa</taxon>
        <taxon>Nematoda</taxon>
        <taxon>Chromadorea</taxon>
        <taxon>Rhabditida</taxon>
        <taxon>Rhabditina</taxon>
        <taxon>Rhabditomorpha</taxon>
        <taxon>Rhabditoidea</taxon>
        <taxon>Rhabditidae</taxon>
        <taxon>Peloderinae</taxon>
        <taxon>Caenorhabditis</taxon>
    </lineage>
</organism>
<keyword evidence="12" id="KW-1185">Reference proteome</keyword>
<dbReference type="STRING" id="1611254.A0A2G5TUT4"/>
<dbReference type="PANTHER" id="PTHR24139:SF34">
    <property type="entry name" value="85_88 KDA CALCIUM-INDEPENDENT PHOSPHOLIPASE A2"/>
    <property type="match status" value="1"/>
</dbReference>
<dbReference type="SUPFAM" id="SSF48403">
    <property type="entry name" value="Ankyrin repeat"/>
    <property type="match status" value="1"/>
</dbReference>
<dbReference type="SUPFAM" id="SSF52151">
    <property type="entry name" value="FabD/lysophospholipase-like"/>
    <property type="match status" value="1"/>
</dbReference>
<dbReference type="GO" id="GO:2000304">
    <property type="term" value="P:positive regulation of ceramide biosynthetic process"/>
    <property type="evidence" value="ECO:0007669"/>
    <property type="project" value="TreeGrafter"/>
</dbReference>
<evidence type="ECO:0000256" key="6">
    <source>
        <dbReference type="ARBA" id="ARBA00023422"/>
    </source>
</evidence>
<dbReference type="InterPro" id="IPR036770">
    <property type="entry name" value="Ankyrin_rpt-contain_sf"/>
</dbReference>
<evidence type="ECO:0000256" key="2">
    <source>
        <dbReference type="ARBA" id="ARBA00022737"/>
    </source>
</evidence>
<evidence type="ECO:0000256" key="1">
    <source>
        <dbReference type="ARBA" id="ARBA00013278"/>
    </source>
</evidence>
<feature type="repeat" description="ANK" evidence="7">
    <location>
        <begin position="387"/>
        <end position="419"/>
    </location>
</feature>
<gene>
    <name evidence="11" type="primary">Cni-ipla-3</name>
    <name evidence="11" type="synonym">Cnig_chr_V.g21953</name>
    <name evidence="11" type="ORF">B9Z55_021953</name>
</gene>
<feature type="compositionally biased region" description="Basic and acidic residues" evidence="9">
    <location>
        <begin position="197"/>
        <end position="230"/>
    </location>
</feature>
<evidence type="ECO:0000256" key="5">
    <source>
        <dbReference type="ARBA" id="ARBA00023098"/>
    </source>
</evidence>
<dbReference type="GO" id="GO:0005739">
    <property type="term" value="C:mitochondrion"/>
    <property type="evidence" value="ECO:0007669"/>
    <property type="project" value="TreeGrafter"/>
</dbReference>
<protein>
    <recommendedName>
        <fullName evidence="1">phospholipase A2</fullName>
        <ecNumber evidence="1">3.1.1.4</ecNumber>
    </recommendedName>
</protein>
<dbReference type="InterPro" id="IPR016035">
    <property type="entry name" value="Acyl_Trfase/lysoPLipase"/>
</dbReference>
<evidence type="ECO:0000256" key="3">
    <source>
        <dbReference type="ARBA" id="ARBA00022801"/>
    </source>
</evidence>
<evidence type="ECO:0000256" key="8">
    <source>
        <dbReference type="PROSITE-ProRule" id="PRU01161"/>
    </source>
</evidence>
<dbReference type="EC" id="3.1.1.4" evidence="1"/>
<dbReference type="Proteomes" id="UP000230233">
    <property type="component" value="Chromosome V"/>
</dbReference>
<feature type="short sequence motif" description="DGA/G" evidence="8">
    <location>
        <begin position="930"/>
        <end position="932"/>
    </location>
</feature>
<accession>A0A2G5TUT4</accession>
<dbReference type="FunFam" id="3.40.1090.10:FF:000040">
    <property type="entry name" value="Intracelllar PhosphoLipase A family"/>
    <property type="match status" value="1"/>
</dbReference>
<dbReference type="InterPro" id="IPR047148">
    <property type="entry name" value="PLPL9"/>
</dbReference>
<dbReference type="Gene3D" id="1.25.40.20">
    <property type="entry name" value="Ankyrin repeat-containing domain"/>
    <property type="match status" value="2"/>
</dbReference>
<evidence type="ECO:0000313" key="12">
    <source>
        <dbReference type="Proteomes" id="UP000230233"/>
    </source>
</evidence>
<dbReference type="InterPro" id="IPR002110">
    <property type="entry name" value="Ankyrin_rpt"/>
</dbReference>
<evidence type="ECO:0000256" key="4">
    <source>
        <dbReference type="ARBA" id="ARBA00023043"/>
    </source>
</evidence>
<dbReference type="SMART" id="SM00248">
    <property type="entry name" value="ANK"/>
    <property type="match status" value="6"/>
</dbReference>
<reference evidence="12" key="1">
    <citation type="submission" date="2017-10" db="EMBL/GenBank/DDBJ databases">
        <title>Rapid genome shrinkage in a self-fertile nematode reveals novel sperm competition proteins.</title>
        <authorList>
            <person name="Yin D."/>
            <person name="Schwarz E.M."/>
            <person name="Thomas C.G."/>
            <person name="Felde R.L."/>
            <person name="Korf I.F."/>
            <person name="Cutter A.D."/>
            <person name="Schartner C.M."/>
            <person name="Ralston E.J."/>
            <person name="Meyer B.J."/>
            <person name="Haag E.S."/>
        </authorList>
    </citation>
    <scope>NUCLEOTIDE SEQUENCE [LARGE SCALE GENOMIC DNA]</scope>
    <source>
        <strain evidence="12">JU1422</strain>
    </source>
</reference>
<dbReference type="PROSITE" id="PS51635">
    <property type="entry name" value="PNPLA"/>
    <property type="match status" value="1"/>
</dbReference>
<dbReference type="AlphaFoldDB" id="A0A2G5TUT4"/>
<dbReference type="Pfam" id="PF12796">
    <property type="entry name" value="Ank_2"/>
    <property type="match status" value="2"/>
</dbReference>
<dbReference type="PANTHER" id="PTHR24139">
    <property type="entry name" value="CALCIUM-INDEPENDENT PHOSPHOLIPASE A2"/>
    <property type="match status" value="1"/>
</dbReference>
<dbReference type="OrthoDB" id="10021675at2759"/>
<dbReference type="GO" id="GO:0047499">
    <property type="term" value="F:calcium-independent phospholipase A2 activity"/>
    <property type="evidence" value="ECO:0007669"/>
    <property type="project" value="InterPro"/>
</dbReference>
<dbReference type="Pfam" id="PF01734">
    <property type="entry name" value="Patatin"/>
    <property type="match status" value="1"/>
</dbReference>
<dbReference type="PROSITE" id="PS50088">
    <property type="entry name" value="ANK_REPEAT"/>
    <property type="match status" value="2"/>
</dbReference>